<sequence length="627" mass="67950">MYMNKIKNILSAMLLLALPLAFTACGDDVEYSPADKPVNAQVYFPTTNGATVDLSKDKTSFDVTLMRAKTDEAITVPITATGDGSFFTIPTSVSFAQGVDKAVLSISYNPESLEYDAYSEIKLTIGDESATTPYGMAQYVFKAGIPAPWTSLGKATFSDAFLFANKYSVELQRNDLNPSLYRLVDPYSEGLTKEGFTSNGDQSPYVEFTLLKPGDKIGDVTITMEDLVYFPYYCTGFFNTSNDYNTNVDAHHPSDFSSLNSEAAWTFNRVLQYQADGTPAGVQLAPYYYMNGHGGWNNTQADGIITIIFPGASLKDYTINVEYKGRFTNVGGDNYAVADIQLGADVENAKVVMVEGNDIQAAINGILDGSLEGIEISQSGSVNIPSTANGLCSIVAVGYGEGESQEVAYTSFEFSAGTDRWMSLGTALYTEDLMTTLYKVDNPTYEVEIQENSENPGVYRLVNPYGEAYPYNEPGDWDDSQNHYLVINAQDPEGVFIDQQKMGLNWGDGALIISSLAANYLGQGATLEEVKAKGVCGSLTDGVITFPVKSLLCTLESETSFYYGNINGAFKVVLPDAAATVQTQATTKSVKALGVQSTDKKAFSPSNKVSSRELKFGIVTSQNSLNR</sequence>
<comment type="caution">
    <text evidence="2">The sequence shown here is derived from an EMBL/GenBank/DDBJ whole genome shotgun (WGS) entry which is preliminary data.</text>
</comment>
<dbReference type="Proteomes" id="UP000286075">
    <property type="component" value="Unassembled WGS sequence"/>
</dbReference>
<protein>
    <recommendedName>
        <fullName evidence="4">Calx-beta domain-containing protein</fullName>
    </recommendedName>
</protein>
<evidence type="ECO:0000256" key="1">
    <source>
        <dbReference type="SAM" id="SignalP"/>
    </source>
</evidence>
<name>A0A413GT21_9BACE</name>
<evidence type="ECO:0000313" key="3">
    <source>
        <dbReference type="Proteomes" id="UP000286075"/>
    </source>
</evidence>
<feature type="chain" id="PRO_5019183341" description="Calx-beta domain-containing protein" evidence="1">
    <location>
        <begin position="27"/>
        <end position="627"/>
    </location>
</feature>
<keyword evidence="1" id="KW-0732">Signal</keyword>
<feature type="signal peptide" evidence="1">
    <location>
        <begin position="1"/>
        <end position="26"/>
    </location>
</feature>
<evidence type="ECO:0000313" key="2">
    <source>
        <dbReference type="EMBL" id="RGX74290.1"/>
    </source>
</evidence>
<accession>A0A413GT21</accession>
<evidence type="ECO:0008006" key="4">
    <source>
        <dbReference type="Google" id="ProtNLM"/>
    </source>
</evidence>
<gene>
    <name evidence="2" type="ORF">DXA68_22415</name>
</gene>
<dbReference type="PROSITE" id="PS51257">
    <property type="entry name" value="PROKAR_LIPOPROTEIN"/>
    <property type="match status" value="1"/>
</dbReference>
<dbReference type="AlphaFoldDB" id="A0A413GT21"/>
<dbReference type="EMBL" id="QSCF01000064">
    <property type="protein sequence ID" value="RGX74290.1"/>
    <property type="molecule type" value="Genomic_DNA"/>
</dbReference>
<reference evidence="2 3" key="1">
    <citation type="submission" date="2018-08" db="EMBL/GenBank/DDBJ databases">
        <title>A genome reference for cultivated species of the human gut microbiota.</title>
        <authorList>
            <person name="Zou Y."/>
            <person name="Xue W."/>
            <person name="Luo G."/>
        </authorList>
    </citation>
    <scope>NUCLEOTIDE SEQUENCE [LARGE SCALE GENOMIC DNA]</scope>
    <source>
        <strain evidence="2 3">OF03-9BH</strain>
    </source>
</reference>
<proteinExistence type="predicted"/>
<organism evidence="2 3">
    <name type="scientific">Bacteroides stercorirosoris</name>
    <dbReference type="NCBI Taxonomy" id="871324"/>
    <lineage>
        <taxon>Bacteria</taxon>
        <taxon>Pseudomonadati</taxon>
        <taxon>Bacteroidota</taxon>
        <taxon>Bacteroidia</taxon>
        <taxon>Bacteroidales</taxon>
        <taxon>Bacteroidaceae</taxon>
        <taxon>Bacteroides</taxon>
    </lineage>
</organism>